<dbReference type="InterPro" id="IPR009061">
    <property type="entry name" value="DNA-bd_dom_put_sf"/>
</dbReference>
<feature type="domain" description="Helix-turn-helix" evidence="1">
    <location>
        <begin position="15"/>
        <end position="65"/>
    </location>
</feature>
<dbReference type="SUPFAM" id="SSF46955">
    <property type="entry name" value="Putative DNA-binding domain"/>
    <property type="match status" value="1"/>
</dbReference>
<accession>A0A8E1C2K3</accession>
<dbReference type="Pfam" id="PF12728">
    <property type="entry name" value="HTH_17"/>
    <property type="match status" value="1"/>
</dbReference>
<comment type="caution">
    <text evidence="2">The sequence shown here is derived from an EMBL/GenBank/DDBJ whole genome shotgun (WGS) entry which is preliminary data.</text>
</comment>
<evidence type="ECO:0000313" key="3">
    <source>
        <dbReference type="Proteomes" id="UP000028135"/>
    </source>
</evidence>
<organism evidence="2 3">
    <name type="scientific">Sphingobium indicum F2</name>
    <dbReference type="NCBI Taxonomy" id="1450518"/>
    <lineage>
        <taxon>Bacteria</taxon>
        <taxon>Pseudomonadati</taxon>
        <taxon>Pseudomonadota</taxon>
        <taxon>Alphaproteobacteria</taxon>
        <taxon>Sphingomonadales</taxon>
        <taxon>Sphingomonadaceae</taxon>
        <taxon>Sphingobium</taxon>
    </lineage>
</organism>
<dbReference type="EMBL" id="JANF02000059">
    <property type="protein sequence ID" value="KER36111.1"/>
    <property type="molecule type" value="Genomic_DNA"/>
</dbReference>
<gene>
    <name evidence="2" type="ORF">AL00_12730</name>
</gene>
<name>A0A8E1C2K3_9SPHN</name>
<dbReference type="InterPro" id="IPR041657">
    <property type="entry name" value="HTH_17"/>
</dbReference>
<sequence>MSGHDAISSTEPQGYFSTAQAGAYLNLSPRTLEKLRIVGGGPAFLKLGKRVVYALEDLQGWASARRRASTSDKGF</sequence>
<dbReference type="AlphaFoldDB" id="A0A8E1C2K3"/>
<evidence type="ECO:0000313" key="2">
    <source>
        <dbReference type="EMBL" id="KER36111.1"/>
    </source>
</evidence>
<evidence type="ECO:0000259" key="1">
    <source>
        <dbReference type="Pfam" id="PF12728"/>
    </source>
</evidence>
<reference evidence="2 3" key="1">
    <citation type="submission" date="2014-05" db="EMBL/GenBank/DDBJ databases">
        <title>Genome Announcement of Sphingobium lucknowense F2.</title>
        <authorList>
            <person name="Lal R."/>
            <person name="Negi V."/>
            <person name="Lata P."/>
            <person name="Sangwan N."/>
            <person name="Gupta S.K."/>
            <person name="Rao D.L.N."/>
            <person name="Das S."/>
        </authorList>
    </citation>
    <scope>NUCLEOTIDE SEQUENCE [LARGE SCALE GENOMIC DNA]</scope>
    <source>
        <strain evidence="2 3">F2</strain>
    </source>
</reference>
<dbReference type="RefSeq" id="WP_020817609.1">
    <property type="nucleotide sequence ID" value="NZ_JANF02000059.1"/>
</dbReference>
<protein>
    <recommendedName>
        <fullName evidence="1">Helix-turn-helix domain-containing protein</fullName>
    </recommendedName>
</protein>
<proteinExistence type="predicted"/>
<dbReference type="Proteomes" id="UP000028135">
    <property type="component" value="Unassembled WGS sequence"/>
</dbReference>